<reference evidence="2 3" key="1">
    <citation type="submission" date="2021-06" db="EMBL/GenBank/DDBJ databases">
        <title>Bacillus sp. RD4P76, an endophyte from a halophyte.</title>
        <authorList>
            <person name="Sun J.-Q."/>
        </authorList>
    </citation>
    <scope>NUCLEOTIDE SEQUENCE [LARGE SCALE GENOMIC DNA]</scope>
    <source>
        <strain evidence="2 3">JCM 17098</strain>
    </source>
</reference>
<dbReference type="PANTHER" id="PTHR33877">
    <property type="entry name" value="SLL1193 PROTEIN"/>
    <property type="match status" value="1"/>
</dbReference>
<keyword evidence="2" id="KW-0378">Hydrolase</keyword>
<sequence>MEFRAKGGGKGKRRGYCLECTPFREEHKVEDILFSYDSSILSDSEQIYIKGKTSSGKRYKSAIDYDVACILVNEGNVRVVHEKLILNLFNRKTFREFIFNRDNYTCHYCGEFGNTIDHVLPRSKGGKKTVKNCVCACFVCNRNKGYKDYENFIEKGLCK</sequence>
<dbReference type="GO" id="GO:0004519">
    <property type="term" value="F:endonuclease activity"/>
    <property type="evidence" value="ECO:0007669"/>
    <property type="project" value="UniProtKB-KW"/>
</dbReference>
<dbReference type="Gene3D" id="1.10.30.50">
    <property type="match status" value="1"/>
</dbReference>
<name>A0ABS6JS04_9BACI</name>
<protein>
    <submittedName>
        <fullName evidence="2">HNH endonuclease</fullName>
    </submittedName>
</protein>
<keyword evidence="2" id="KW-0540">Nuclease</keyword>
<evidence type="ECO:0000259" key="1">
    <source>
        <dbReference type="SMART" id="SM00507"/>
    </source>
</evidence>
<dbReference type="Pfam" id="PF01844">
    <property type="entry name" value="HNH"/>
    <property type="match status" value="1"/>
</dbReference>
<organism evidence="2 3">
    <name type="scientific">Evansella alkalicola</name>
    <dbReference type="NCBI Taxonomy" id="745819"/>
    <lineage>
        <taxon>Bacteria</taxon>
        <taxon>Bacillati</taxon>
        <taxon>Bacillota</taxon>
        <taxon>Bacilli</taxon>
        <taxon>Bacillales</taxon>
        <taxon>Bacillaceae</taxon>
        <taxon>Evansella</taxon>
    </lineage>
</organism>
<evidence type="ECO:0000313" key="2">
    <source>
        <dbReference type="EMBL" id="MBU9721340.1"/>
    </source>
</evidence>
<dbReference type="EMBL" id="JAHQCR010000034">
    <property type="protein sequence ID" value="MBU9721340.1"/>
    <property type="molecule type" value="Genomic_DNA"/>
</dbReference>
<dbReference type="CDD" id="cd00085">
    <property type="entry name" value="HNHc"/>
    <property type="match status" value="1"/>
</dbReference>
<dbReference type="RefSeq" id="WP_176371398.1">
    <property type="nucleotide sequence ID" value="NZ_JAHQCR010000034.1"/>
</dbReference>
<accession>A0ABS6JS04</accession>
<dbReference type="InterPro" id="IPR052892">
    <property type="entry name" value="NA-targeting_endonuclease"/>
</dbReference>
<evidence type="ECO:0000313" key="3">
    <source>
        <dbReference type="Proteomes" id="UP000790580"/>
    </source>
</evidence>
<gene>
    <name evidence="2" type="ORF">KS407_07750</name>
</gene>
<comment type="caution">
    <text evidence="2">The sequence shown here is derived from an EMBL/GenBank/DDBJ whole genome shotgun (WGS) entry which is preliminary data.</text>
</comment>
<dbReference type="SMART" id="SM00507">
    <property type="entry name" value="HNHc"/>
    <property type="match status" value="1"/>
</dbReference>
<dbReference type="InterPro" id="IPR002711">
    <property type="entry name" value="HNH"/>
</dbReference>
<dbReference type="Proteomes" id="UP000790580">
    <property type="component" value="Unassembled WGS sequence"/>
</dbReference>
<keyword evidence="2" id="KW-0255">Endonuclease</keyword>
<keyword evidence="3" id="KW-1185">Reference proteome</keyword>
<dbReference type="InterPro" id="IPR003615">
    <property type="entry name" value="HNH_nuc"/>
</dbReference>
<proteinExistence type="predicted"/>
<feature type="domain" description="HNH nuclease" evidence="1">
    <location>
        <begin position="93"/>
        <end position="142"/>
    </location>
</feature>
<dbReference type="PANTHER" id="PTHR33877:SF2">
    <property type="entry name" value="OS07G0170200 PROTEIN"/>
    <property type="match status" value="1"/>
</dbReference>